<keyword evidence="2" id="KW-1133">Transmembrane helix</keyword>
<keyword evidence="1" id="KW-0802">TPR repeat</keyword>
<comment type="caution">
    <text evidence="4">The sequence shown here is derived from an EMBL/GenBank/DDBJ whole genome shotgun (WGS) entry which is preliminary data.</text>
</comment>
<protein>
    <submittedName>
        <fullName evidence="4">Tetratricopeptide (TPR) repeat protein</fullName>
    </submittedName>
</protein>
<evidence type="ECO:0000313" key="4">
    <source>
        <dbReference type="EMBL" id="MBB3703589.1"/>
    </source>
</evidence>
<dbReference type="InterPro" id="IPR019734">
    <property type="entry name" value="TPR_rpt"/>
</dbReference>
<dbReference type="Pfam" id="PF00515">
    <property type="entry name" value="TPR_1"/>
    <property type="match status" value="1"/>
</dbReference>
<name>A0A7W5UG00_9BACT</name>
<accession>A0A7W5UG00</accession>
<evidence type="ECO:0000256" key="2">
    <source>
        <dbReference type="SAM" id="Phobius"/>
    </source>
</evidence>
<dbReference type="Proteomes" id="UP000541425">
    <property type="component" value="Unassembled WGS sequence"/>
</dbReference>
<evidence type="ECO:0000313" key="5">
    <source>
        <dbReference type="Proteomes" id="UP000541425"/>
    </source>
</evidence>
<feature type="transmembrane region" description="Helical" evidence="2">
    <location>
        <begin position="126"/>
        <end position="144"/>
    </location>
</feature>
<dbReference type="SUPFAM" id="SSF48452">
    <property type="entry name" value="TPR-like"/>
    <property type="match status" value="1"/>
</dbReference>
<dbReference type="Gene3D" id="2.30.30.40">
    <property type="entry name" value="SH3 Domains"/>
    <property type="match status" value="1"/>
</dbReference>
<keyword evidence="2" id="KW-0812">Transmembrane</keyword>
<keyword evidence="2" id="KW-0472">Membrane</keyword>
<dbReference type="PROSITE" id="PS50293">
    <property type="entry name" value="TPR_REGION"/>
    <property type="match status" value="1"/>
</dbReference>
<feature type="repeat" description="TPR" evidence="1">
    <location>
        <begin position="51"/>
        <end position="84"/>
    </location>
</feature>
<sequence length="245" mass="28013">MKSHFYILLFWLLGFVATMAQKQTADSLYAAKNYVEATRIYEADLKKSPNVAEYNNLGNAYYRQDNLPHAILNYQRALRLEPANAGIRHSLELSQIKLQDKFDAPSEMFFFALIRNIRTSLNPDAWALWGLSFLFLAFVVLALFRFVRSVWMQKVSLFSLILVAILSLASLTFAYQLRYQYYNKQLGVVMKDCELFDGAVASTRKLRTLHEGVTVEVSSESGMWLQVILPDGTSGWLEKAALEKV</sequence>
<dbReference type="PROSITE" id="PS50005">
    <property type="entry name" value="TPR"/>
    <property type="match status" value="1"/>
</dbReference>
<organism evidence="4 5">
    <name type="scientific">Alloprevotella rava</name>
    <dbReference type="NCBI Taxonomy" id="671218"/>
    <lineage>
        <taxon>Bacteria</taxon>
        <taxon>Pseudomonadati</taxon>
        <taxon>Bacteroidota</taxon>
        <taxon>Bacteroidia</taxon>
        <taxon>Bacteroidales</taxon>
        <taxon>Prevotellaceae</taxon>
        <taxon>Alloprevotella</taxon>
    </lineage>
</organism>
<dbReference type="EMBL" id="JACICA010000016">
    <property type="protein sequence ID" value="MBB3703589.1"/>
    <property type="molecule type" value="Genomic_DNA"/>
</dbReference>
<evidence type="ECO:0000256" key="1">
    <source>
        <dbReference type="PROSITE-ProRule" id="PRU00339"/>
    </source>
</evidence>
<dbReference type="AlphaFoldDB" id="A0A7W5UG00"/>
<evidence type="ECO:0000256" key="3">
    <source>
        <dbReference type="SAM" id="SignalP"/>
    </source>
</evidence>
<keyword evidence="3" id="KW-0732">Signal</keyword>
<reference evidence="4 5" key="1">
    <citation type="submission" date="2020-08" db="EMBL/GenBank/DDBJ databases">
        <title>Genomic Encyclopedia of Type Strains, Phase IV (KMG-IV): sequencing the most valuable type-strain genomes for metagenomic binning, comparative biology and taxonomic classification.</title>
        <authorList>
            <person name="Goeker M."/>
        </authorList>
    </citation>
    <scope>NUCLEOTIDE SEQUENCE [LARGE SCALE GENOMIC DNA]</scope>
    <source>
        <strain evidence="4 5">DSM 22548</strain>
    </source>
</reference>
<dbReference type="RefSeq" id="WP_183698006.1">
    <property type="nucleotide sequence ID" value="NZ_JACICA010000016.1"/>
</dbReference>
<dbReference type="InterPro" id="IPR011990">
    <property type="entry name" value="TPR-like_helical_dom_sf"/>
</dbReference>
<feature type="transmembrane region" description="Helical" evidence="2">
    <location>
        <begin position="156"/>
        <end position="175"/>
    </location>
</feature>
<dbReference type="SMART" id="SM00028">
    <property type="entry name" value="TPR"/>
    <property type="match status" value="1"/>
</dbReference>
<gene>
    <name evidence="4" type="ORF">FHS60_002080</name>
</gene>
<dbReference type="Gene3D" id="1.25.40.10">
    <property type="entry name" value="Tetratricopeptide repeat domain"/>
    <property type="match status" value="1"/>
</dbReference>
<proteinExistence type="predicted"/>
<feature type="signal peptide" evidence="3">
    <location>
        <begin position="1"/>
        <end position="20"/>
    </location>
</feature>
<feature type="chain" id="PRO_5031512991" evidence="3">
    <location>
        <begin position="21"/>
        <end position="245"/>
    </location>
</feature>